<reference evidence="3" key="1">
    <citation type="submission" date="2022-11" db="UniProtKB">
        <authorList>
            <consortium name="WormBaseParasite"/>
        </authorList>
    </citation>
    <scope>IDENTIFICATION</scope>
</reference>
<dbReference type="InterPro" id="IPR037365">
    <property type="entry name" value="Slowmo/Ups"/>
</dbReference>
<dbReference type="GO" id="GO:0005758">
    <property type="term" value="C:mitochondrial intermembrane space"/>
    <property type="evidence" value="ECO:0007669"/>
    <property type="project" value="InterPro"/>
</dbReference>
<dbReference type="PROSITE" id="PS50904">
    <property type="entry name" value="PRELI_MSF1"/>
    <property type="match status" value="1"/>
</dbReference>
<evidence type="ECO:0000313" key="2">
    <source>
        <dbReference type="Proteomes" id="UP000887566"/>
    </source>
</evidence>
<accession>A0A914V1V3</accession>
<dbReference type="AlphaFoldDB" id="A0A914V1V3"/>
<evidence type="ECO:0000313" key="3">
    <source>
        <dbReference type="WBParaSite" id="PSAMB.scaffold13922size2068.g35759.t1"/>
    </source>
</evidence>
<organism evidence="2 3">
    <name type="scientific">Plectus sambesii</name>
    <dbReference type="NCBI Taxonomy" id="2011161"/>
    <lineage>
        <taxon>Eukaryota</taxon>
        <taxon>Metazoa</taxon>
        <taxon>Ecdysozoa</taxon>
        <taxon>Nematoda</taxon>
        <taxon>Chromadorea</taxon>
        <taxon>Plectida</taxon>
        <taxon>Plectina</taxon>
        <taxon>Plectoidea</taxon>
        <taxon>Plectidae</taxon>
        <taxon>Plectus</taxon>
    </lineage>
</organism>
<dbReference type="InterPro" id="IPR006797">
    <property type="entry name" value="PRELI/MSF1_dom"/>
</dbReference>
<sequence length="181" mass="20843">MIHNTNEDIFSHPWETVVHAAWRKYPNPINPAVTGMDVINRRVTEEGVLHTERVLETSFNIPSWVTGLIGLTNPNYSHEFSEVDRTKREMMLKTINLNCTNFVSVDEKLTYKPHPQDADKTILEQETIVTVRGVPLIDYCEKLFLSSYESNAKKGRQALEWVIGNIKRDYEEVIGLPDKLT</sequence>
<dbReference type="PANTHER" id="PTHR11158">
    <property type="entry name" value="MSF1/PX19 RELATED"/>
    <property type="match status" value="1"/>
</dbReference>
<protein>
    <submittedName>
        <fullName evidence="3">PRELI/MSF1 domain-containing protein</fullName>
    </submittedName>
</protein>
<name>A0A914V1V3_9BILA</name>
<dbReference type="Proteomes" id="UP000887566">
    <property type="component" value="Unplaced"/>
</dbReference>
<evidence type="ECO:0000259" key="1">
    <source>
        <dbReference type="PROSITE" id="PS50904"/>
    </source>
</evidence>
<keyword evidence="2" id="KW-1185">Reference proteome</keyword>
<dbReference type="Pfam" id="PF04707">
    <property type="entry name" value="PRELI"/>
    <property type="match status" value="1"/>
</dbReference>
<proteinExistence type="predicted"/>
<dbReference type="WBParaSite" id="PSAMB.scaffold13922size2068.g35759.t1">
    <property type="protein sequence ID" value="PSAMB.scaffold13922size2068.g35759.t1"/>
    <property type="gene ID" value="PSAMB.scaffold13922size2068.g35759"/>
</dbReference>
<feature type="domain" description="PRELI/MSF1" evidence="1">
    <location>
        <begin position="1"/>
        <end position="171"/>
    </location>
</feature>